<feature type="transmembrane region" description="Helical" evidence="6">
    <location>
        <begin position="34"/>
        <end position="52"/>
    </location>
</feature>
<dbReference type="OrthoDB" id="19094at2157"/>
<dbReference type="Pfam" id="PF06847">
    <property type="entry name" value="Arc_PepC_II"/>
    <property type="match status" value="1"/>
</dbReference>
<evidence type="ECO:0000256" key="4">
    <source>
        <dbReference type="ARBA" id="ARBA00022989"/>
    </source>
</evidence>
<accession>A0A8J7W6M8</accession>
<comment type="subcellular location">
    <subcellularLocation>
        <location evidence="1">Cell membrane</location>
        <topology evidence="1">Multi-pass membrane protein</topology>
    </subcellularLocation>
</comment>
<dbReference type="PANTHER" id="PTHR36506">
    <property type="entry name" value="PREFLAGELLIN PEPTIDASE"/>
    <property type="match status" value="1"/>
</dbReference>
<feature type="transmembrane region" description="Helical" evidence="6">
    <location>
        <begin position="89"/>
        <end position="108"/>
    </location>
</feature>
<feature type="transmembrane region" description="Helical" evidence="6">
    <location>
        <begin position="6"/>
        <end position="22"/>
    </location>
</feature>
<evidence type="ECO:0000256" key="5">
    <source>
        <dbReference type="ARBA" id="ARBA00023136"/>
    </source>
</evidence>
<keyword evidence="4 6" id="KW-1133">Transmembrane helix</keyword>
<dbReference type="Proteomes" id="UP000730161">
    <property type="component" value="Unassembled WGS sequence"/>
</dbReference>
<dbReference type="PANTHER" id="PTHR36506:SF1">
    <property type="entry name" value="PREFLAGELLIN PEPTIDASE"/>
    <property type="match status" value="1"/>
</dbReference>
<feature type="transmembrane region" description="Helical" evidence="6">
    <location>
        <begin position="114"/>
        <end position="137"/>
    </location>
</feature>
<evidence type="ECO:0000256" key="1">
    <source>
        <dbReference type="ARBA" id="ARBA00004651"/>
    </source>
</evidence>
<reference evidence="9" key="1">
    <citation type="submission" date="2014-12" db="EMBL/GenBank/DDBJ databases">
        <authorList>
            <person name="Huang H.-H."/>
            <person name="Chen S.-C."/>
            <person name="Lai M.-C."/>
        </authorList>
    </citation>
    <scope>NUCLEOTIDE SEQUENCE</scope>
    <source>
        <strain evidence="9">K1F9705b</strain>
    </source>
</reference>
<protein>
    <recommendedName>
        <fullName evidence="11">Peptidase A24</fullName>
    </recommendedName>
</protein>
<keyword evidence="3 6" id="KW-0812">Transmembrane</keyword>
<feature type="domain" description="Prepilin type IV endopeptidase peptidase" evidence="7">
    <location>
        <begin position="11"/>
        <end position="123"/>
    </location>
</feature>
<comment type="caution">
    <text evidence="9">The sequence shown here is derived from an EMBL/GenBank/DDBJ whole genome shotgun (WGS) entry which is preliminary data.</text>
</comment>
<organism evidence="9 10">
    <name type="scientific">Methanocalculus chunghsingensis</name>
    <dbReference type="NCBI Taxonomy" id="156457"/>
    <lineage>
        <taxon>Archaea</taxon>
        <taxon>Methanobacteriati</taxon>
        <taxon>Methanobacteriota</taxon>
        <taxon>Stenosarchaea group</taxon>
        <taxon>Methanomicrobia</taxon>
        <taxon>Methanomicrobiales</taxon>
        <taxon>Methanocalculaceae</taxon>
        <taxon>Methanocalculus</taxon>
    </lineage>
</organism>
<keyword evidence="2" id="KW-1003">Cell membrane</keyword>
<evidence type="ECO:0000256" key="3">
    <source>
        <dbReference type="ARBA" id="ARBA00022692"/>
    </source>
</evidence>
<dbReference type="InterPro" id="IPR009655">
    <property type="entry name" value="Preflagellin_peptidase_C"/>
</dbReference>
<name>A0A8J7W6M8_9EURY</name>
<sequence length="260" mass="29594">MIPPLIIAFIAVAATFVYGSVLDIRDRRVPFRTWYPMILVSAPFAAWVYYLLLMGDPAWFLMLFITTLIFCTMMYAIAYFGLFGGADAWGLIFIALLIPIFPIEPLLGYSPIPLFVFSVLANALILNLCIPPVIFLYNTLRGNRAPLLHRFIGYPVPAEKLTTVFGFVIEDFEETEDGIRRRFMPFSEAVRRMAGDDRVYTRDLREHPEAFLRERKLYAKAGSVWISYGVPFFIPITAGLFVSFFIGDILFTLITLLIGV</sequence>
<evidence type="ECO:0000313" key="10">
    <source>
        <dbReference type="Proteomes" id="UP000730161"/>
    </source>
</evidence>
<dbReference type="AlphaFoldDB" id="A0A8J7W6M8"/>
<evidence type="ECO:0000313" key="9">
    <source>
        <dbReference type="EMBL" id="MBR1368676.1"/>
    </source>
</evidence>
<dbReference type="GO" id="GO:0004190">
    <property type="term" value="F:aspartic-type endopeptidase activity"/>
    <property type="evidence" value="ECO:0007669"/>
    <property type="project" value="InterPro"/>
</dbReference>
<evidence type="ECO:0000259" key="7">
    <source>
        <dbReference type="Pfam" id="PF01478"/>
    </source>
</evidence>
<dbReference type="RefSeq" id="WP_211530307.1">
    <property type="nucleotide sequence ID" value="NZ_JWHL01000003.1"/>
</dbReference>
<gene>
    <name evidence="9" type="ORF">RJ53_03805</name>
</gene>
<feature type="transmembrane region" description="Helical" evidence="6">
    <location>
        <begin position="58"/>
        <end position="82"/>
    </location>
</feature>
<dbReference type="Pfam" id="PF01478">
    <property type="entry name" value="Peptidase_A24"/>
    <property type="match status" value="1"/>
</dbReference>
<keyword evidence="5 6" id="KW-0472">Membrane</keyword>
<evidence type="ECO:0000256" key="6">
    <source>
        <dbReference type="SAM" id="Phobius"/>
    </source>
</evidence>
<dbReference type="Gene3D" id="1.20.120.1220">
    <property type="match status" value="1"/>
</dbReference>
<feature type="domain" description="Preflagellin peptidase C-terminal" evidence="8">
    <location>
        <begin position="146"/>
        <end position="249"/>
    </location>
</feature>
<dbReference type="InterPro" id="IPR000045">
    <property type="entry name" value="Prepilin_IV_endopep_pep"/>
</dbReference>
<dbReference type="EMBL" id="JWHL01000003">
    <property type="protein sequence ID" value="MBR1368676.1"/>
    <property type="molecule type" value="Genomic_DNA"/>
</dbReference>
<evidence type="ECO:0008006" key="11">
    <source>
        <dbReference type="Google" id="ProtNLM"/>
    </source>
</evidence>
<proteinExistence type="predicted"/>
<keyword evidence="10" id="KW-1185">Reference proteome</keyword>
<dbReference type="InterPro" id="IPR052218">
    <property type="entry name" value="Preflagellin_Peptidase"/>
</dbReference>
<evidence type="ECO:0000259" key="8">
    <source>
        <dbReference type="Pfam" id="PF06847"/>
    </source>
</evidence>
<dbReference type="Gene3D" id="6.10.250.3240">
    <property type="match status" value="1"/>
</dbReference>
<evidence type="ECO:0000256" key="2">
    <source>
        <dbReference type="ARBA" id="ARBA00022475"/>
    </source>
</evidence>
<dbReference type="GO" id="GO:0005886">
    <property type="term" value="C:plasma membrane"/>
    <property type="evidence" value="ECO:0007669"/>
    <property type="project" value="UniProtKB-SubCell"/>
</dbReference>